<evidence type="ECO:0000256" key="2">
    <source>
        <dbReference type="ARBA" id="ARBA00022527"/>
    </source>
</evidence>
<keyword evidence="7 9" id="KW-0067">ATP-binding</keyword>
<keyword evidence="3" id="KW-0808">Transferase</keyword>
<feature type="compositionally biased region" description="Low complexity" evidence="10">
    <location>
        <begin position="175"/>
        <end position="186"/>
    </location>
</feature>
<comment type="caution">
    <text evidence="13">The sequence shown here is derived from an EMBL/GenBank/DDBJ whole genome shotgun (WGS) entry which is preliminary data.</text>
</comment>
<evidence type="ECO:0000256" key="8">
    <source>
        <dbReference type="ARBA" id="ARBA00024334"/>
    </source>
</evidence>
<keyword evidence="2" id="KW-0723">Serine/threonine-protein kinase</keyword>
<dbReference type="CDD" id="cd00051">
    <property type="entry name" value="EFh"/>
    <property type="match status" value="2"/>
</dbReference>
<keyword evidence="6" id="KW-0106">Calcium</keyword>
<dbReference type="PROSITE" id="PS00018">
    <property type="entry name" value="EF_HAND_1"/>
    <property type="match status" value="1"/>
</dbReference>
<dbReference type="PANTHER" id="PTHR24349">
    <property type="entry name" value="SERINE/THREONINE-PROTEIN KINASE"/>
    <property type="match status" value="1"/>
</dbReference>
<dbReference type="Gene3D" id="3.30.200.20">
    <property type="entry name" value="Phosphorylase Kinase, domain 1"/>
    <property type="match status" value="1"/>
</dbReference>
<evidence type="ECO:0000256" key="1">
    <source>
        <dbReference type="ARBA" id="ARBA00001946"/>
    </source>
</evidence>
<evidence type="ECO:0000259" key="11">
    <source>
        <dbReference type="PROSITE" id="PS50011"/>
    </source>
</evidence>
<dbReference type="PRINTS" id="PR00450">
    <property type="entry name" value="RECOVERIN"/>
</dbReference>
<dbReference type="PROSITE" id="PS00107">
    <property type="entry name" value="PROTEIN_KINASE_ATP"/>
    <property type="match status" value="1"/>
</dbReference>
<dbReference type="InterPro" id="IPR008271">
    <property type="entry name" value="Ser/Thr_kinase_AS"/>
</dbReference>
<dbReference type="Pfam" id="PF00069">
    <property type="entry name" value="Pkinase"/>
    <property type="match status" value="1"/>
</dbReference>
<dbReference type="Gene3D" id="1.10.510.10">
    <property type="entry name" value="Transferase(Phosphotransferase) domain 1"/>
    <property type="match status" value="1"/>
</dbReference>
<dbReference type="InterPro" id="IPR018247">
    <property type="entry name" value="EF_Hand_1_Ca_BS"/>
</dbReference>
<dbReference type="PROSITE" id="PS50011">
    <property type="entry name" value="PROTEIN_KINASE_DOM"/>
    <property type="match status" value="1"/>
</dbReference>
<name>A0ABP0SAB1_9DINO</name>
<feature type="region of interest" description="Disordered" evidence="10">
    <location>
        <begin position="162"/>
        <end position="200"/>
    </location>
</feature>
<evidence type="ECO:0000256" key="10">
    <source>
        <dbReference type="SAM" id="MobiDB-lite"/>
    </source>
</evidence>
<evidence type="ECO:0000256" key="9">
    <source>
        <dbReference type="PROSITE-ProRule" id="PRU10141"/>
    </source>
</evidence>
<protein>
    <submittedName>
        <fullName evidence="13">Calcium and calcium/calmodulin-dependent serine/threonine-protein kinase (OsCCaMK)</fullName>
    </submittedName>
</protein>
<dbReference type="InterPro" id="IPR011009">
    <property type="entry name" value="Kinase-like_dom_sf"/>
</dbReference>
<evidence type="ECO:0000256" key="4">
    <source>
        <dbReference type="ARBA" id="ARBA00022741"/>
    </source>
</evidence>
<feature type="domain" description="EF-hand" evidence="12">
    <location>
        <begin position="617"/>
        <end position="652"/>
    </location>
</feature>
<dbReference type="EMBL" id="CAXAMM010043265">
    <property type="protein sequence ID" value="CAK9109303.1"/>
    <property type="molecule type" value="Genomic_DNA"/>
</dbReference>
<evidence type="ECO:0000256" key="3">
    <source>
        <dbReference type="ARBA" id="ARBA00022679"/>
    </source>
</evidence>
<evidence type="ECO:0000313" key="13">
    <source>
        <dbReference type="EMBL" id="CAK9109303.1"/>
    </source>
</evidence>
<evidence type="ECO:0000259" key="12">
    <source>
        <dbReference type="PROSITE" id="PS50222"/>
    </source>
</evidence>
<dbReference type="SMART" id="SM00220">
    <property type="entry name" value="S_TKc"/>
    <property type="match status" value="1"/>
</dbReference>
<keyword evidence="5 13" id="KW-0418">Kinase</keyword>
<dbReference type="SMART" id="SM00054">
    <property type="entry name" value="EFh"/>
    <property type="match status" value="3"/>
</dbReference>
<dbReference type="Gene3D" id="1.10.238.10">
    <property type="entry name" value="EF-hand"/>
    <property type="match status" value="1"/>
</dbReference>
<feature type="domain" description="Protein kinase" evidence="11">
    <location>
        <begin position="205"/>
        <end position="486"/>
    </location>
</feature>
<dbReference type="Pfam" id="PF13499">
    <property type="entry name" value="EF-hand_7"/>
    <property type="match status" value="1"/>
</dbReference>
<sequence>MDRFGRAEAVMSGGMGMAAVAAAVRDGEVAFAGAVEKRGEVLGLWRERFVQVFRGGRHVVAAYWAGAERRETLEWRADGSWDEREPRGMLDASQCTMVSDRETRTVRLQHVNDLTRPADCFGSRADLEVALRADGEENFQRLVAAFGGAPLREAPRAFAAVTSFESEKRPRTDSHASSGASTAATGQSPPPPEKKKAKSKLDQDFRLLGELGRGAFSVVYRARRRDGEPYKLRDVDVSDEVAVKVVILSNMSVRERKTQLRYLNSEIAVMRKVTRHMPQDQHVVHLLESFAETTPKYRVSMVLELCNGGELFDRIVKRSFYTEADAKDVIRKLAKTLDSLHRIGIVHRDLKPENLIYSSAAEDAEIKITDFGLALDMEFPDKDVYRSHVVGTVGYFAPEVMNLRYGPACDVWSLGVITYILLVGYPPFVGRNRMEIQKEIRLGRFEFHMPEWKDISANARDLITRMLAFKPERRVRPRDILAHPWLTDACEHATKPIPLQKHKQFNNRRKLKAVAYAVMWGARLGNKRKEKLDAFAKKMKPDGLTREDLELIKETFESHTAGTGGAVQGVDQLRQIMDELGFKGLPLERLFKLFDSNSDGKVDYAELLTGLAGLQGPGEESLRFCFRVYDRDGSGDVSRDELIEILSATVANTDVDPEEVAQGLLDAFRVIETDREGGAISFDEFKSACQSQPILKEALLSRRLSVGHTLDNVETAIN</sequence>
<accession>A0ABP0SAB1</accession>
<dbReference type="InterPro" id="IPR002048">
    <property type="entry name" value="EF_hand_dom"/>
</dbReference>
<dbReference type="SUPFAM" id="SSF47473">
    <property type="entry name" value="EF-hand"/>
    <property type="match status" value="1"/>
</dbReference>
<evidence type="ECO:0000256" key="7">
    <source>
        <dbReference type="ARBA" id="ARBA00022840"/>
    </source>
</evidence>
<gene>
    <name evidence="13" type="ORF">SCF082_LOCUS50791</name>
</gene>
<dbReference type="InterPro" id="IPR011992">
    <property type="entry name" value="EF-hand-dom_pair"/>
</dbReference>
<keyword evidence="14" id="KW-1185">Reference proteome</keyword>
<comment type="similarity">
    <text evidence="8">Belongs to the protein kinase superfamily. Ser/Thr protein kinase family. CDPK subfamily.</text>
</comment>
<dbReference type="PROSITE" id="PS50222">
    <property type="entry name" value="EF_HAND_2"/>
    <property type="match status" value="2"/>
</dbReference>
<dbReference type="Proteomes" id="UP001642464">
    <property type="component" value="Unassembled WGS sequence"/>
</dbReference>
<dbReference type="PROSITE" id="PS00108">
    <property type="entry name" value="PROTEIN_KINASE_ST"/>
    <property type="match status" value="1"/>
</dbReference>
<feature type="domain" description="EF-hand" evidence="12">
    <location>
        <begin position="587"/>
        <end position="616"/>
    </location>
</feature>
<keyword evidence="4 9" id="KW-0547">Nucleotide-binding</keyword>
<dbReference type="GO" id="GO:0016301">
    <property type="term" value="F:kinase activity"/>
    <property type="evidence" value="ECO:0007669"/>
    <property type="project" value="UniProtKB-KW"/>
</dbReference>
<feature type="compositionally biased region" description="Basic and acidic residues" evidence="10">
    <location>
        <begin position="165"/>
        <end position="174"/>
    </location>
</feature>
<dbReference type="Pfam" id="PF13202">
    <property type="entry name" value="EF-hand_5"/>
    <property type="match status" value="1"/>
</dbReference>
<comment type="cofactor">
    <cofactor evidence="1">
        <name>Mg(2+)</name>
        <dbReference type="ChEBI" id="CHEBI:18420"/>
    </cofactor>
</comment>
<evidence type="ECO:0000256" key="6">
    <source>
        <dbReference type="ARBA" id="ARBA00022837"/>
    </source>
</evidence>
<dbReference type="SUPFAM" id="SSF56112">
    <property type="entry name" value="Protein kinase-like (PK-like)"/>
    <property type="match status" value="1"/>
</dbReference>
<reference evidence="13 14" key="1">
    <citation type="submission" date="2024-02" db="EMBL/GenBank/DDBJ databases">
        <authorList>
            <person name="Chen Y."/>
            <person name="Shah S."/>
            <person name="Dougan E. K."/>
            <person name="Thang M."/>
            <person name="Chan C."/>
        </authorList>
    </citation>
    <scope>NUCLEOTIDE SEQUENCE [LARGE SCALE GENOMIC DNA]</scope>
</reference>
<organism evidence="13 14">
    <name type="scientific">Durusdinium trenchii</name>
    <dbReference type="NCBI Taxonomy" id="1381693"/>
    <lineage>
        <taxon>Eukaryota</taxon>
        <taxon>Sar</taxon>
        <taxon>Alveolata</taxon>
        <taxon>Dinophyceae</taxon>
        <taxon>Suessiales</taxon>
        <taxon>Symbiodiniaceae</taxon>
        <taxon>Durusdinium</taxon>
    </lineage>
</organism>
<evidence type="ECO:0000313" key="14">
    <source>
        <dbReference type="Proteomes" id="UP001642464"/>
    </source>
</evidence>
<proteinExistence type="inferred from homology"/>
<dbReference type="InterPro" id="IPR017441">
    <property type="entry name" value="Protein_kinase_ATP_BS"/>
</dbReference>
<dbReference type="CDD" id="cd05117">
    <property type="entry name" value="STKc_CAMK"/>
    <property type="match status" value="1"/>
</dbReference>
<dbReference type="InterPro" id="IPR050205">
    <property type="entry name" value="CDPK_Ser/Thr_kinases"/>
</dbReference>
<dbReference type="InterPro" id="IPR000719">
    <property type="entry name" value="Prot_kinase_dom"/>
</dbReference>
<evidence type="ECO:0000256" key="5">
    <source>
        <dbReference type="ARBA" id="ARBA00022777"/>
    </source>
</evidence>
<feature type="binding site" evidence="9">
    <location>
        <position position="244"/>
    </location>
    <ligand>
        <name>ATP</name>
        <dbReference type="ChEBI" id="CHEBI:30616"/>
    </ligand>
</feature>